<protein>
    <submittedName>
        <fullName evidence="2">Uncharacterized protein</fullName>
    </submittedName>
</protein>
<dbReference type="EMBL" id="BMKW01000003">
    <property type="protein sequence ID" value="GGJ09507.1"/>
    <property type="molecule type" value="Genomic_DNA"/>
</dbReference>
<evidence type="ECO:0000313" key="3">
    <source>
        <dbReference type="Proteomes" id="UP000661507"/>
    </source>
</evidence>
<proteinExistence type="predicted"/>
<dbReference type="AlphaFoldDB" id="A0A917KF28"/>
<feature type="region of interest" description="Disordered" evidence="1">
    <location>
        <begin position="69"/>
        <end position="157"/>
    </location>
</feature>
<organism evidence="2 3">
    <name type="scientific">Neoroseomonas lacus</name>
    <dbReference type="NCBI Taxonomy" id="287609"/>
    <lineage>
        <taxon>Bacteria</taxon>
        <taxon>Pseudomonadati</taxon>
        <taxon>Pseudomonadota</taxon>
        <taxon>Alphaproteobacteria</taxon>
        <taxon>Acetobacterales</taxon>
        <taxon>Acetobacteraceae</taxon>
        <taxon>Neoroseomonas</taxon>
    </lineage>
</organism>
<accession>A0A917KF28</accession>
<keyword evidence="3" id="KW-1185">Reference proteome</keyword>
<comment type="caution">
    <text evidence="2">The sequence shown here is derived from an EMBL/GenBank/DDBJ whole genome shotgun (WGS) entry which is preliminary data.</text>
</comment>
<reference evidence="2" key="2">
    <citation type="submission" date="2020-09" db="EMBL/GenBank/DDBJ databases">
        <authorList>
            <person name="Sun Q."/>
            <person name="Zhou Y."/>
        </authorList>
    </citation>
    <scope>NUCLEOTIDE SEQUENCE</scope>
    <source>
        <strain evidence="2">CGMCC 1.3617</strain>
    </source>
</reference>
<evidence type="ECO:0000256" key="1">
    <source>
        <dbReference type="SAM" id="MobiDB-lite"/>
    </source>
</evidence>
<dbReference type="Proteomes" id="UP000661507">
    <property type="component" value="Unassembled WGS sequence"/>
</dbReference>
<evidence type="ECO:0000313" key="2">
    <source>
        <dbReference type="EMBL" id="GGJ09507.1"/>
    </source>
</evidence>
<reference evidence="2" key="1">
    <citation type="journal article" date="2014" name="Int. J. Syst. Evol. Microbiol.">
        <title>Complete genome sequence of Corynebacterium casei LMG S-19264T (=DSM 44701T), isolated from a smear-ripened cheese.</title>
        <authorList>
            <consortium name="US DOE Joint Genome Institute (JGI-PGF)"/>
            <person name="Walter F."/>
            <person name="Albersmeier A."/>
            <person name="Kalinowski J."/>
            <person name="Ruckert C."/>
        </authorList>
    </citation>
    <scope>NUCLEOTIDE SEQUENCE</scope>
    <source>
        <strain evidence="2">CGMCC 1.3617</strain>
    </source>
</reference>
<gene>
    <name evidence="2" type="ORF">GCM10011320_15630</name>
</gene>
<name>A0A917KF28_9PROT</name>
<sequence>MGPPDVLVQDALTAAAAEGPMVPEAILATLLLKAAKPGSAAAAAAAARIGPPGAAERMLDRWIDGCNSDITIADPQGSARLGEPPTGSAPADRRLAPRRRRSLPQRLYRWCDDRPTGTAGPVRRPANRRGHGGDGNQGAGAEAAGAGGPATRWRTDP</sequence>